<dbReference type="InterPro" id="IPR029058">
    <property type="entry name" value="AB_hydrolase_fold"/>
</dbReference>
<proteinExistence type="predicted"/>
<evidence type="ECO:0000259" key="1">
    <source>
        <dbReference type="Pfam" id="PF00561"/>
    </source>
</evidence>
<reference evidence="2" key="1">
    <citation type="submission" date="2023-02" db="EMBL/GenBank/DDBJ databases">
        <title>Colletotrichum kahawae CIFC_Que2 genome sequencing and assembly.</title>
        <authorList>
            <person name="Baroncelli R."/>
        </authorList>
    </citation>
    <scope>NUCLEOTIDE SEQUENCE</scope>
    <source>
        <strain evidence="2">CIFC_Que2</strain>
    </source>
</reference>
<comment type="caution">
    <text evidence="2">The sequence shown here is derived from an EMBL/GenBank/DDBJ whole genome shotgun (WGS) entry which is preliminary data.</text>
</comment>
<dbReference type="PANTHER" id="PTHR43798:SF33">
    <property type="entry name" value="HYDROLASE, PUTATIVE (AFU_ORTHOLOGUE AFUA_2G14860)-RELATED"/>
    <property type="match status" value="1"/>
</dbReference>
<protein>
    <submittedName>
        <fullName evidence="2">3-oxoadipate enol-lactonase</fullName>
    </submittedName>
</protein>
<dbReference type="GO" id="GO:0047372">
    <property type="term" value="F:monoacylglycerol lipase activity"/>
    <property type="evidence" value="ECO:0007669"/>
    <property type="project" value="TreeGrafter"/>
</dbReference>
<feature type="domain" description="AB hydrolase-1" evidence="1">
    <location>
        <begin position="33"/>
        <end position="267"/>
    </location>
</feature>
<evidence type="ECO:0000313" key="3">
    <source>
        <dbReference type="Proteomes" id="UP001281614"/>
    </source>
</evidence>
<dbReference type="GO" id="GO:0046464">
    <property type="term" value="P:acylglycerol catabolic process"/>
    <property type="evidence" value="ECO:0007669"/>
    <property type="project" value="TreeGrafter"/>
</dbReference>
<accession>A0AAD9Y4V3</accession>
<dbReference type="SUPFAM" id="SSF53474">
    <property type="entry name" value="alpha/beta-Hydrolases"/>
    <property type="match status" value="1"/>
</dbReference>
<dbReference type="PRINTS" id="PR00111">
    <property type="entry name" value="ABHYDROLASE"/>
</dbReference>
<dbReference type="InterPro" id="IPR000073">
    <property type="entry name" value="AB_hydrolase_1"/>
</dbReference>
<dbReference type="Proteomes" id="UP001281614">
    <property type="component" value="Unassembled WGS sequence"/>
</dbReference>
<dbReference type="AlphaFoldDB" id="A0AAD9Y4V3"/>
<dbReference type="PANTHER" id="PTHR43798">
    <property type="entry name" value="MONOACYLGLYCEROL LIPASE"/>
    <property type="match status" value="1"/>
</dbReference>
<sequence length="294" mass="32664">MPASKREIICHPNGQVSAYVLDSFVDPWRPAETILLQHGFARTADHFYHWVPALSRHYNVLRRDLRGHGESSYPKPGQDYAYDYSLATILEEIKDTLDQLNIEKVHFVGESTSGMLAEIFAARYPQRVLSVIVCSSPTHLPQSAQEFLAFGEGSRPEACRQLGSQGWASRLISANVGTVASDDPKYLAWWIEKVAVSDGEGLASYADFLSRLDARPFLGSITAPMLILSPTNSALVTVESMEELAATVPRAELGIIESKGHEIYAEAADACIDKVRKFLQDIETKETYTQNRET</sequence>
<dbReference type="GO" id="GO:0016020">
    <property type="term" value="C:membrane"/>
    <property type="evidence" value="ECO:0007669"/>
    <property type="project" value="TreeGrafter"/>
</dbReference>
<dbReference type="EMBL" id="VYYT01000421">
    <property type="protein sequence ID" value="KAK2736615.1"/>
    <property type="molecule type" value="Genomic_DNA"/>
</dbReference>
<organism evidence="2 3">
    <name type="scientific">Colletotrichum kahawae</name>
    <name type="common">Coffee berry disease fungus</name>
    <dbReference type="NCBI Taxonomy" id="34407"/>
    <lineage>
        <taxon>Eukaryota</taxon>
        <taxon>Fungi</taxon>
        <taxon>Dikarya</taxon>
        <taxon>Ascomycota</taxon>
        <taxon>Pezizomycotina</taxon>
        <taxon>Sordariomycetes</taxon>
        <taxon>Hypocreomycetidae</taxon>
        <taxon>Glomerellales</taxon>
        <taxon>Glomerellaceae</taxon>
        <taxon>Colletotrichum</taxon>
        <taxon>Colletotrichum gloeosporioides species complex</taxon>
    </lineage>
</organism>
<evidence type="ECO:0000313" key="2">
    <source>
        <dbReference type="EMBL" id="KAK2736615.1"/>
    </source>
</evidence>
<gene>
    <name evidence="2" type="ORF">CKAH01_18901</name>
</gene>
<dbReference type="Pfam" id="PF00561">
    <property type="entry name" value="Abhydrolase_1"/>
    <property type="match status" value="1"/>
</dbReference>
<name>A0AAD9Y4V3_COLKA</name>
<dbReference type="InterPro" id="IPR050266">
    <property type="entry name" value="AB_hydrolase_sf"/>
</dbReference>
<dbReference type="Gene3D" id="3.40.50.1820">
    <property type="entry name" value="alpha/beta hydrolase"/>
    <property type="match status" value="1"/>
</dbReference>
<keyword evidence="3" id="KW-1185">Reference proteome</keyword>